<comment type="caution">
    <text evidence="3">The sequence shown here is derived from an EMBL/GenBank/DDBJ whole genome shotgun (WGS) entry which is preliminary data.</text>
</comment>
<feature type="region of interest" description="Disordered" evidence="1">
    <location>
        <begin position="273"/>
        <end position="294"/>
    </location>
</feature>
<keyword evidence="2" id="KW-0472">Membrane</keyword>
<gene>
    <name evidence="3" type="ORF">VP01_122g4</name>
</gene>
<dbReference type="AlphaFoldDB" id="A0A0L6VPT2"/>
<organism evidence="3 4">
    <name type="scientific">Puccinia sorghi</name>
    <dbReference type="NCBI Taxonomy" id="27349"/>
    <lineage>
        <taxon>Eukaryota</taxon>
        <taxon>Fungi</taxon>
        <taxon>Dikarya</taxon>
        <taxon>Basidiomycota</taxon>
        <taxon>Pucciniomycotina</taxon>
        <taxon>Pucciniomycetes</taxon>
        <taxon>Pucciniales</taxon>
        <taxon>Pucciniaceae</taxon>
        <taxon>Puccinia</taxon>
    </lineage>
</organism>
<accession>A0A0L6VPT2</accession>
<sequence>MPLVKITNKTPRPINVALTILVPIHFHNELMPQQSWETQVGSVGFKFECREDDGSNRYSISQSATTLGLFSLTGASIALVALPLAITGLAPIAGSSCTLLTALAGKPLIVAAATPEILTLTTWIATNLTRKTVYQIASEKGLKEEELEQTLQETTTLLDGIKYLCLPTTSPDATKEAPRKPTDSGGTPVEIQAGETWKSSLLLGNIMSPEMLDKFLKFYSAKNDRTLAVPQTKKLEPIAAPPFPSDPKTAALKVRKSSLDSLTSVLQELTKFHSQNKKHKRRKGKKKGLDSDAREGTFCNTMEESGDEEQRVDEWEMVEGETGLKATDHHPCFNANQTIYIGFNSFYQFEWKINPDFGNQGPKFMLVDTSDNLK</sequence>
<dbReference type="VEuPathDB" id="FungiDB:VP01_122g4"/>
<keyword evidence="4" id="KW-1185">Reference proteome</keyword>
<dbReference type="EMBL" id="LAVV01002555">
    <property type="protein sequence ID" value="KNZ62721.1"/>
    <property type="molecule type" value="Genomic_DNA"/>
</dbReference>
<feature type="compositionally biased region" description="Basic and acidic residues" evidence="1">
    <location>
        <begin position="173"/>
        <end position="182"/>
    </location>
</feature>
<proteinExistence type="predicted"/>
<evidence type="ECO:0000256" key="1">
    <source>
        <dbReference type="SAM" id="MobiDB-lite"/>
    </source>
</evidence>
<feature type="compositionally biased region" description="Basic residues" evidence="1">
    <location>
        <begin position="274"/>
        <end position="286"/>
    </location>
</feature>
<name>A0A0L6VPT2_9BASI</name>
<evidence type="ECO:0000256" key="2">
    <source>
        <dbReference type="SAM" id="Phobius"/>
    </source>
</evidence>
<feature type="transmembrane region" description="Helical" evidence="2">
    <location>
        <begin position="67"/>
        <end position="90"/>
    </location>
</feature>
<keyword evidence="2" id="KW-0812">Transmembrane</keyword>
<feature type="region of interest" description="Disordered" evidence="1">
    <location>
        <begin position="169"/>
        <end position="190"/>
    </location>
</feature>
<dbReference type="Proteomes" id="UP000037035">
    <property type="component" value="Unassembled WGS sequence"/>
</dbReference>
<reference evidence="3 4" key="1">
    <citation type="submission" date="2015-08" db="EMBL/GenBank/DDBJ databases">
        <title>Next Generation Sequencing and Analysis of the Genome of Puccinia sorghi L Schw, the Causal Agent of Maize Common Rust.</title>
        <authorList>
            <person name="Rochi L."/>
            <person name="Burguener G."/>
            <person name="Darino M."/>
            <person name="Turjanski A."/>
            <person name="Kreff E."/>
            <person name="Dieguez M.J."/>
            <person name="Sacco F."/>
        </authorList>
    </citation>
    <scope>NUCLEOTIDE SEQUENCE [LARGE SCALE GENOMIC DNA]</scope>
    <source>
        <strain evidence="3 4">RO10H11247</strain>
    </source>
</reference>
<protein>
    <submittedName>
        <fullName evidence="3">Uncharacterized protein</fullName>
    </submittedName>
</protein>
<keyword evidence="2" id="KW-1133">Transmembrane helix</keyword>
<dbReference type="OrthoDB" id="3246235at2759"/>
<evidence type="ECO:0000313" key="4">
    <source>
        <dbReference type="Proteomes" id="UP000037035"/>
    </source>
</evidence>
<evidence type="ECO:0000313" key="3">
    <source>
        <dbReference type="EMBL" id="KNZ62721.1"/>
    </source>
</evidence>